<protein>
    <submittedName>
        <fullName evidence="2">Uncharacterized protein</fullName>
    </submittedName>
</protein>
<feature type="signal peptide" evidence="1">
    <location>
        <begin position="1"/>
        <end position="23"/>
    </location>
</feature>
<proteinExistence type="predicted"/>
<sequence length="72" mass="7739">MMRILALSVIEWVLSDLIDAGLALVFRECSSWLAPGGYPIPQHSVTAPTASHGAQCARTNHPKNLEPLDCAP</sequence>
<name>A0A2T2PAK4_CORCC</name>
<evidence type="ECO:0000256" key="1">
    <source>
        <dbReference type="SAM" id="SignalP"/>
    </source>
</evidence>
<dbReference type="AlphaFoldDB" id="A0A2T2PAK4"/>
<accession>A0A2T2PAK4</accession>
<evidence type="ECO:0000313" key="2">
    <source>
        <dbReference type="EMBL" id="PSN74675.1"/>
    </source>
</evidence>
<keyword evidence="3" id="KW-1185">Reference proteome</keyword>
<dbReference type="Proteomes" id="UP000240883">
    <property type="component" value="Unassembled WGS sequence"/>
</dbReference>
<organism evidence="2 3">
    <name type="scientific">Corynespora cassiicola Philippines</name>
    <dbReference type="NCBI Taxonomy" id="1448308"/>
    <lineage>
        <taxon>Eukaryota</taxon>
        <taxon>Fungi</taxon>
        <taxon>Dikarya</taxon>
        <taxon>Ascomycota</taxon>
        <taxon>Pezizomycotina</taxon>
        <taxon>Dothideomycetes</taxon>
        <taxon>Pleosporomycetidae</taxon>
        <taxon>Pleosporales</taxon>
        <taxon>Corynesporascaceae</taxon>
        <taxon>Corynespora</taxon>
    </lineage>
</organism>
<gene>
    <name evidence="2" type="ORF">BS50DRAFT_643106</name>
</gene>
<dbReference type="EMBL" id="KZ678128">
    <property type="protein sequence ID" value="PSN74675.1"/>
    <property type="molecule type" value="Genomic_DNA"/>
</dbReference>
<evidence type="ECO:0000313" key="3">
    <source>
        <dbReference type="Proteomes" id="UP000240883"/>
    </source>
</evidence>
<feature type="chain" id="PRO_5015784254" evidence="1">
    <location>
        <begin position="24"/>
        <end position="72"/>
    </location>
</feature>
<keyword evidence="1" id="KW-0732">Signal</keyword>
<reference evidence="2 3" key="1">
    <citation type="journal article" date="2018" name="Front. Microbiol.">
        <title>Genome-Wide Analysis of Corynespora cassiicola Leaf Fall Disease Putative Effectors.</title>
        <authorList>
            <person name="Lopez D."/>
            <person name="Ribeiro S."/>
            <person name="Label P."/>
            <person name="Fumanal B."/>
            <person name="Venisse J.S."/>
            <person name="Kohler A."/>
            <person name="de Oliveira R.R."/>
            <person name="Labutti K."/>
            <person name="Lipzen A."/>
            <person name="Lail K."/>
            <person name="Bauer D."/>
            <person name="Ohm R.A."/>
            <person name="Barry K.W."/>
            <person name="Spatafora J."/>
            <person name="Grigoriev I.V."/>
            <person name="Martin F.M."/>
            <person name="Pujade-Renaud V."/>
        </authorList>
    </citation>
    <scope>NUCLEOTIDE SEQUENCE [LARGE SCALE GENOMIC DNA]</scope>
    <source>
        <strain evidence="2 3">Philippines</strain>
    </source>
</reference>